<keyword evidence="1" id="KW-0662">Pyridine nucleotide biosynthesis</keyword>
<dbReference type="Gene3D" id="3.90.1150.10">
    <property type="entry name" value="Aspartate Aminotransferase, domain 1"/>
    <property type="match status" value="1"/>
</dbReference>
<dbReference type="Proteomes" id="UP000268857">
    <property type="component" value="Unassembled WGS sequence"/>
</dbReference>
<dbReference type="AlphaFoldDB" id="A0A433NKX4"/>
<dbReference type="SUPFAM" id="SSF53383">
    <property type="entry name" value="PLP-dependent transferases"/>
    <property type="match status" value="1"/>
</dbReference>
<sequence>MVNQYKQRFFIPEGIYLLNHSVGCLPQKTALEKEYFFDLWKLQGGNAWEEWLKLIDEFCKSLSTLIHSNSEEICPQTNVSSAICKILHSLPPRQGRSKIILSEVDFPSMGFALSQMERSGYQIQFLPAKDNQLFLDSWKQHLTKDTQLAFITHVNYGNSFLNPVKEIIQSAREQGIFTVVDIAQSVGVIPIDVTVWNADFVIGSSIKWLCGGPGAAFLWANSESILSFAPVDVGWFSHENPWEFNIHNFQYAKNAKRFWGGTPSVLPFVIAKVGIDEINSIGVDKIRSHNLVLTERLIQAARTKRLSVLTPTEASERGGTVVIQFNNPQKAYEKFKKENIFIDIRPNFGLRFSPHIYNDGEEIDKVIYWMQDED</sequence>
<dbReference type="InterPro" id="IPR015422">
    <property type="entry name" value="PyrdxlP-dep_Trfase_small"/>
</dbReference>
<gene>
    <name evidence="5" type="primary">kynU</name>
    <name evidence="5" type="ORF">PCC6912_22940</name>
</gene>
<organism evidence="5 6">
    <name type="scientific">Chlorogloeopsis fritschii PCC 6912</name>
    <dbReference type="NCBI Taxonomy" id="211165"/>
    <lineage>
        <taxon>Bacteria</taxon>
        <taxon>Bacillati</taxon>
        <taxon>Cyanobacteriota</taxon>
        <taxon>Cyanophyceae</taxon>
        <taxon>Nostocales</taxon>
        <taxon>Chlorogloeopsidaceae</taxon>
        <taxon>Chlorogloeopsis</taxon>
    </lineage>
</organism>
<dbReference type="STRING" id="211165.GCA_000317285_04836"/>
<keyword evidence="2" id="KW-0378">Hydrolase</keyword>
<dbReference type="GO" id="GO:0008483">
    <property type="term" value="F:transaminase activity"/>
    <property type="evidence" value="ECO:0007669"/>
    <property type="project" value="UniProtKB-KW"/>
</dbReference>
<dbReference type="RefSeq" id="WP_016874603.1">
    <property type="nucleotide sequence ID" value="NZ_AJLN01000116.1"/>
</dbReference>
<dbReference type="GO" id="GO:0019441">
    <property type="term" value="P:L-tryptophan catabolic process to kynurenine"/>
    <property type="evidence" value="ECO:0007669"/>
    <property type="project" value="TreeGrafter"/>
</dbReference>
<evidence type="ECO:0000256" key="3">
    <source>
        <dbReference type="ARBA" id="ARBA00022898"/>
    </source>
</evidence>
<accession>A0A433NKX4</accession>
<keyword evidence="6" id="KW-1185">Reference proteome</keyword>
<dbReference type="InterPro" id="IPR000192">
    <property type="entry name" value="Aminotrans_V_dom"/>
</dbReference>
<dbReference type="PANTHER" id="PTHR14084:SF0">
    <property type="entry name" value="KYNURENINASE"/>
    <property type="match status" value="1"/>
</dbReference>
<evidence type="ECO:0000256" key="1">
    <source>
        <dbReference type="ARBA" id="ARBA00022642"/>
    </source>
</evidence>
<dbReference type="InterPro" id="IPR010111">
    <property type="entry name" value="Kynureninase"/>
</dbReference>
<reference evidence="5 6" key="1">
    <citation type="journal article" date="2019" name="Genome Biol. Evol.">
        <title>Day and night: Metabolic profiles and evolutionary relationships of six axenic non-marine cyanobacteria.</title>
        <authorList>
            <person name="Will S.E."/>
            <person name="Henke P."/>
            <person name="Boedeker C."/>
            <person name="Huang S."/>
            <person name="Brinkmann H."/>
            <person name="Rohde M."/>
            <person name="Jarek M."/>
            <person name="Friedl T."/>
            <person name="Seufert S."/>
            <person name="Schumacher M."/>
            <person name="Overmann J."/>
            <person name="Neumann-Schaal M."/>
            <person name="Petersen J."/>
        </authorList>
    </citation>
    <scope>NUCLEOTIDE SEQUENCE [LARGE SCALE GENOMIC DNA]</scope>
    <source>
        <strain evidence="5 6">PCC 6912</strain>
    </source>
</reference>
<proteinExistence type="predicted"/>
<dbReference type="GO" id="GO:0009435">
    <property type="term" value="P:NAD+ biosynthetic process"/>
    <property type="evidence" value="ECO:0007669"/>
    <property type="project" value="InterPro"/>
</dbReference>
<dbReference type="GO" id="GO:0030170">
    <property type="term" value="F:pyridoxal phosphate binding"/>
    <property type="evidence" value="ECO:0007669"/>
    <property type="project" value="InterPro"/>
</dbReference>
<feature type="domain" description="Aminotransferase class V" evidence="4">
    <location>
        <begin position="52"/>
        <end position="331"/>
    </location>
</feature>
<evidence type="ECO:0000259" key="4">
    <source>
        <dbReference type="Pfam" id="PF00266"/>
    </source>
</evidence>
<evidence type="ECO:0000313" key="5">
    <source>
        <dbReference type="EMBL" id="RUR83461.1"/>
    </source>
</evidence>
<keyword evidence="5" id="KW-0032">Aminotransferase</keyword>
<dbReference type="Pfam" id="PF00266">
    <property type="entry name" value="Aminotran_5"/>
    <property type="match status" value="1"/>
</dbReference>
<evidence type="ECO:0000313" key="6">
    <source>
        <dbReference type="Proteomes" id="UP000268857"/>
    </source>
</evidence>
<dbReference type="GO" id="GO:0030429">
    <property type="term" value="F:kynureninase activity"/>
    <property type="evidence" value="ECO:0007669"/>
    <property type="project" value="InterPro"/>
</dbReference>
<keyword evidence="3" id="KW-0663">Pyridoxal phosphate</keyword>
<dbReference type="GO" id="GO:0043420">
    <property type="term" value="P:anthranilate metabolic process"/>
    <property type="evidence" value="ECO:0007669"/>
    <property type="project" value="TreeGrafter"/>
</dbReference>
<dbReference type="InterPro" id="IPR015421">
    <property type="entry name" value="PyrdxlP-dep_Trfase_major"/>
</dbReference>
<dbReference type="EMBL" id="RSCJ01000007">
    <property type="protein sequence ID" value="RUR83461.1"/>
    <property type="molecule type" value="Genomic_DNA"/>
</dbReference>
<name>A0A433NKX4_CHLFR</name>
<dbReference type="InterPro" id="IPR015424">
    <property type="entry name" value="PyrdxlP-dep_Trfase"/>
</dbReference>
<dbReference type="PANTHER" id="PTHR14084">
    <property type="entry name" value="KYNURENINASE"/>
    <property type="match status" value="1"/>
</dbReference>
<dbReference type="OrthoDB" id="9804366at2"/>
<comment type="caution">
    <text evidence="5">The sequence shown here is derived from an EMBL/GenBank/DDBJ whole genome shotgun (WGS) entry which is preliminary data.</text>
</comment>
<protein>
    <submittedName>
        <fullName evidence="5">Class V aminotransferase</fullName>
    </submittedName>
</protein>
<dbReference type="Gene3D" id="3.40.640.10">
    <property type="entry name" value="Type I PLP-dependent aspartate aminotransferase-like (Major domain)"/>
    <property type="match status" value="1"/>
</dbReference>
<dbReference type="GO" id="GO:0005737">
    <property type="term" value="C:cytoplasm"/>
    <property type="evidence" value="ECO:0007669"/>
    <property type="project" value="InterPro"/>
</dbReference>
<evidence type="ECO:0000256" key="2">
    <source>
        <dbReference type="ARBA" id="ARBA00022801"/>
    </source>
</evidence>
<keyword evidence="5" id="KW-0808">Transferase</keyword>